<dbReference type="InterPro" id="IPR050348">
    <property type="entry name" value="Protein-Tyr_Phosphatase"/>
</dbReference>
<evidence type="ECO:0000256" key="3">
    <source>
        <dbReference type="SAM" id="MobiDB-lite"/>
    </source>
</evidence>
<dbReference type="AlphaFoldDB" id="A0A8C0G4M9"/>
<evidence type="ECO:0000256" key="2">
    <source>
        <dbReference type="ARBA" id="ARBA00022912"/>
    </source>
</evidence>
<proteinExistence type="predicted"/>
<accession>A0A8C0G4M9</accession>
<feature type="domain" description="Tyrosine-protein phosphatase" evidence="4">
    <location>
        <begin position="18"/>
        <end position="145"/>
    </location>
</feature>
<evidence type="ECO:0000313" key="6">
    <source>
        <dbReference type="Proteomes" id="UP000694404"/>
    </source>
</evidence>
<reference evidence="5" key="1">
    <citation type="submission" date="2025-08" db="UniProtKB">
        <authorList>
            <consortium name="Ensembl"/>
        </authorList>
    </citation>
    <scope>IDENTIFICATION</scope>
</reference>
<dbReference type="Ensembl" id="ENSCABT00000004043.1">
    <property type="protein sequence ID" value="ENSCABP00000003721.1"/>
    <property type="gene ID" value="ENSCABG00000002817.1"/>
</dbReference>
<dbReference type="SUPFAM" id="SSF52799">
    <property type="entry name" value="(Phosphotyrosine protein) phosphatases II"/>
    <property type="match status" value="1"/>
</dbReference>
<dbReference type="FunFam" id="3.90.190.10:FF:000013">
    <property type="entry name" value="receptor-type tyrosine-protein phosphatase zeta isoform X1"/>
    <property type="match status" value="1"/>
</dbReference>
<dbReference type="Proteomes" id="UP000694404">
    <property type="component" value="Unplaced"/>
</dbReference>
<evidence type="ECO:0000313" key="5">
    <source>
        <dbReference type="Ensembl" id="ENSCABP00000003721.1"/>
    </source>
</evidence>
<sequence>MLLTRQRKEHGDDTDTLFSPLIEKIQKEEGSAEVESVAQKDCNKEKNRNSSVVPSERARVGLAPLPGMKGTDYINASYIMGYYRSNEFIITQHPLPHTTKDFWRMIWDHNAQIIVMLPDNQSLAEDEFVYWPSREESMNCEAFTVYGTVHPLKSMEIQCLNTVEDLGLSNSLAYWRFFGILFV</sequence>
<dbReference type="PANTHER" id="PTHR19134">
    <property type="entry name" value="RECEPTOR-TYPE TYROSINE-PROTEIN PHOSPHATASE"/>
    <property type="match status" value="1"/>
</dbReference>
<evidence type="ECO:0000256" key="1">
    <source>
        <dbReference type="ARBA" id="ARBA00013064"/>
    </source>
</evidence>
<dbReference type="GO" id="GO:0004725">
    <property type="term" value="F:protein tyrosine phosphatase activity"/>
    <property type="evidence" value="ECO:0007669"/>
    <property type="project" value="UniProtKB-EC"/>
</dbReference>
<dbReference type="PRINTS" id="PR00700">
    <property type="entry name" value="PRTYPHPHTASE"/>
</dbReference>
<dbReference type="GeneTree" id="ENSGT00940000155048"/>
<protein>
    <recommendedName>
        <fullName evidence="1">protein-tyrosine-phosphatase</fullName>
        <ecNumber evidence="1">3.1.3.48</ecNumber>
    </recommendedName>
</protein>
<dbReference type="EC" id="3.1.3.48" evidence="1"/>
<dbReference type="InterPro" id="IPR000242">
    <property type="entry name" value="PTP_cat"/>
</dbReference>
<name>A0A8C0G4M9_CHEAB</name>
<dbReference type="PANTHER" id="PTHR19134:SF531">
    <property type="entry name" value="TYROSINE-PROTEIN PHOSPHATASE LAR"/>
    <property type="match status" value="1"/>
</dbReference>
<evidence type="ECO:0000259" key="4">
    <source>
        <dbReference type="PROSITE" id="PS50055"/>
    </source>
</evidence>
<reference evidence="5" key="2">
    <citation type="submission" date="2025-09" db="UniProtKB">
        <authorList>
            <consortium name="Ensembl"/>
        </authorList>
    </citation>
    <scope>IDENTIFICATION</scope>
</reference>
<organism evidence="5 6">
    <name type="scientific">Chelonoidis abingdonii</name>
    <name type="common">Abingdon island giant tortoise</name>
    <name type="synonym">Testudo abingdonii</name>
    <dbReference type="NCBI Taxonomy" id="106734"/>
    <lineage>
        <taxon>Eukaryota</taxon>
        <taxon>Metazoa</taxon>
        <taxon>Chordata</taxon>
        <taxon>Craniata</taxon>
        <taxon>Vertebrata</taxon>
        <taxon>Euteleostomi</taxon>
        <taxon>Archelosauria</taxon>
        <taxon>Testudinata</taxon>
        <taxon>Testudines</taxon>
        <taxon>Cryptodira</taxon>
        <taxon>Durocryptodira</taxon>
        <taxon>Testudinoidea</taxon>
        <taxon>Testudinidae</taxon>
        <taxon>Chelonoidis</taxon>
    </lineage>
</organism>
<dbReference type="SMART" id="SM00194">
    <property type="entry name" value="PTPc"/>
    <property type="match status" value="1"/>
</dbReference>
<keyword evidence="6" id="KW-1185">Reference proteome</keyword>
<dbReference type="InterPro" id="IPR029021">
    <property type="entry name" value="Prot-tyrosine_phosphatase-like"/>
</dbReference>
<dbReference type="Gene3D" id="3.90.190.10">
    <property type="entry name" value="Protein tyrosine phosphatase superfamily"/>
    <property type="match status" value="1"/>
</dbReference>
<dbReference type="PROSITE" id="PS50055">
    <property type="entry name" value="TYR_PHOSPHATASE_PTP"/>
    <property type="match status" value="1"/>
</dbReference>
<keyword evidence="2" id="KW-0378">Hydrolase</keyword>
<feature type="region of interest" description="Disordered" evidence="3">
    <location>
        <begin position="29"/>
        <end position="54"/>
    </location>
</feature>
<dbReference type="Pfam" id="PF00102">
    <property type="entry name" value="Y_phosphatase"/>
    <property type="match status" value="1"/>
</dbReference>
<keyword evidence="2" id="KW-0904">Protein phosphatase</keyword>